<keyword evidence="10" id="KW-0371">Homeobox</keyword>
<feature type="domain" description="HTH myb-type" evidence="9">
    <location>
        <begin position="16"/>
        <end position="67"/>
    </location>
</feature>
<dbReference type="EMBL" id="PKPP01019142">
    <property type="protein sequence ID" value="PWA35904.1"/>
    <property type="molecule type" value="Genomic_DNA"/>
</dbReference>
<dbReference type="FunFam" id="1.10.10.60:FF:000060">
    <property type="entry name" value="MYB transcription factor"/>
    <property type="match status" value="1"/>
</dbReference>
<feature type="domain" description="Myb-like" evidence="8">
    <location>
        <begin position="16"/>
        <end position="63"/>
    </location>
</feature>
<dbReference type="InterPro" id="IPR050560">
    <property type="entry name" value="MYB_TF"/>
</dbReference>
<dbReference type="CDD" id="cd00167">
    <property type="entry name" value="SANT"/>
    <property type="match status" value="2"/>
</dbReference>
<dbReference type="SUPFAM" id="SSF46689">
    <property type="entry name" value="Homeodomain-like"/>
    <property type="match status" value="1"/>
</dbReference>
<keyword evidence="5" id="KW-0804">Transcription</keyword>
<feature type="region of interest" description="Disordered" evidence="7">
    <location>
        <begin position="117"/>
        <end position="141"/>
    </location>
</feature>
<gene>
    <name evidence="10" type="ORF">CTI12_AA605150</name>
</gene>
<dbReference type="GO" id="GO:0000981">
    <property type="term" value="F:DNA-binding transcription factor activity, RNA polymerase II-specific"/>
    <property type="evidence" value="ECO:0007669"/>
    <property type="project" value="TreeGrafter"/>
</dbReference>
<dbReference type="OrthoDB" id="2143914at2759"/>
<evidence type="ECO:0000256" key="4">
    <source>
        <dbReference type="ARBA" id="ARBA00023125"/>
    </source>
</evidence>
<dbReference type="InterPro" id="IPR001005">
    <property type="entry name" value="SANT/Myb"/>
</dbReference>
<evidence type="ECO:0000259" key="9">
    <source>
        <dbReference type="PROSITE" id="PS51294"/>
    </source>
</evidence>
<dbReference type="STRING" id="35608.A0A2U1KGJ4"/>
<keyword evidence="3" id="KW-0805">Transcription regulation</keyword>
<evidence type="ECO:0000256" key="7">
    <source>
        <dbReference type="SAM" id="MobiDB-lite"/>
    </source>
</evidence>
<dbReference type="PANTHER" id="PTHR45614">
    <property type="entry name" value="MYB PROTEIN-RELATED"/>
    <property type="match status" value="1"/>
</dbReference>
<keyword evidence="2" id="KW-0677">Repeat</keyword>
<dbReference type="Proteomes" id="UP000245207">
    <property type="component" value="Unassembled WGS sequence"/>
</dbReference>
<evidence type="ECO:0000256" key="5">
    <source>
        <dbReference type="ARBA" id="ARBA00023163"/>
    </source>
</evidence>
<evidence type="ECO:0000256" key="2">
    <source>
        <dbReference type="ARBA" id="ARBA00022737"/>
    </source>
</evidence>
<dbReference type="GO" id="GO:0005634">
    <property type="term" value="C:nucleus"/>
    <property type="evidence" value="ECO:0007669"/>
    <property type="project" value="UniProtKB-SubCell"/>
</dbReference>
<organism evidence="10 11">
    <name type="scientific">Artemisia annua</name>
    <name type="common">Sweet wormwood</name>
    <dbReference type="NCBI Taxonomy" id="35608"/>
    <lineage>
        <taxon>Eukaryota</taxon>
        <taxon>Viridiplantae</taxon>
        <taxon>Streptophyta</taxon>
        <taxon>Embryophyta</taxon>
        <taxon>Tracheophyta</taxon>
        <taxon>Spermatophyta</taxon>
        <taxon>Magnoliopsida</taxon>
        <taxon>eudicotyledons</taxon>
        <taxon>Gunneridae</taxon>
        <taxon>Pentapetalae</taxon>
        <taxon>asterids</taxon>
        <taxon>campanulids</taxon>
        <taxon>Asterales</taxon>
        <taxon>Asteraceae</taxon>
        <taxon>Asteroideae</taxon>
        <taxon>Anthemideae</taxon>
        <taxon>Artemisiinae</taxon>
        <taxon>Artemisia</taxon>
    </lineage>
</organism>
<dbReference type="AlphaFoldDB" id="A0A2U1KGJ4"/>
<reference evidence="10 11" key="1">
    <citation type="journal article" date="2018" name="Mol. Plant">
        <title>The genome of Artemisia annua provides insight into the evolution of Asteraceae family and artemisinin biosynthesis.</title>
        <authorList>
            <person name="Shen Q."/>
            <person name="Zhang L."/>
            <person name="Liao Z."/>
            <person name="Wang S."/>
            <person name="Yan T."/>
            <person name="Shi P."/>
            <person name="Liu M."/>
            <person name="Fu X."/>
            <person name="Pan Q."/>
            <person name="Wang Y."/>
            <person name="Lv Z."/>
            <person name="Lu X."/>
            <person name="Zhang F."/>
            <person name="Jiang W."/>
            <person name="Ma Y."/>
            <person name="Chen M."/>
            <person name="Hao X."/>
            <person name="Li L."/>
            <person name="Tang Y."/>
            <person name="Lv G."/>
            <person name="Zhou Y."/>
            <person name="Sun X."/>
            <person name="Brodelius P.E."/>
            <person name="Rose J.K.C."/>
            <person name="Tang K."/>
        </authorList>
    </citation>
    <scope>NUCLEOTIDE SEQUENCE [LARGE SCALE GENOMIC DNA]</scope>
    <source>
        <strain evidence="11">cv. Huhao1</strain>
        <tissue evidence="10">Leaf</tissue>
    </source>
</reference>
<protein>
    <submittedName>
        <fullName evidence="10">Homeodomain-like protein</fullName>
    </submittedName>
</protein>
<evidence type="ECO:0000313" key="11">
    <source>
        <dbReference type="Proteomes" id="UP000245207"/>
    </source>
</evidence>
<evidence type="ECO:0000259" key="8">
    <source>
        <dbReference type="PROSITE" id="PS50090"/>
    </source>
</evidence>
<evidence type="ECO:0000256" key="1">
    <source>
        <dbReference type="ARBA" id="ARBA00004123"/>
    </source>
</evidence>
<dbReference type="Pfam" id="PF00249">
    <property type="entry name" value="Myb_DNA-binding"/>
    <property type="match status" value="2"/>
</dbReference>
<dbReference type="InterPro" id="IPR017930">
    <property type="entry name" value="Myb_dom"/>
</dbReference>
<dbReference type="PANTHER" id="PTHR45614:SF82">
    <property type="entry name" value="OS01G0977300 PROTEIN"/>
    <property type="match status" value="1"/>
</dbReference>
<dbReference type="PROSITE" id="PS50090">
    <property type="entry name" value="MYB_LIKE"/>
    <property type="match status" value="2"/>
</dbReference>
<comment type="caution">
    <text evidence="10">The sequence shown here is derived from an EMBL/GenBank/DDBJ whole genome shotgun (WGS) entry which is preliminary data.</text>
</comment>
<dbReference type="InterPro" id="IPR009057">
    <property type="entry name" value="Homeodomain-like_sf"/>
</dbReference>
<name>A0A2U1KGJ4_ARTAN</name>
<accession>A0A2U1KGJ4</accession>
<proteinExistence type="predicted"/>
<dbReference type="GO" id="GO:0000978">
    <property type="term" value="F:RNA polymerase II cis-regulatory region sequence-specific DNA binding"/>
    <property type="evidence" value="ECO:0007669"/>
    <property type="project" value="TreeGrafter"/>
</dbReference>
<feature type="domain" description="HTH myb-type" evidence="9">
    <location>
        <begin position="68"/>
        <end position="118"/>
    </location>
</feature>
<comment type="subcellular location">
    <subcellularLocation>
        <location evidence="1">Nucleus</location>
    </subcellularLocation>
</comment>
<sequence>MTSSSSNDDVNLLKNKKGSWTPEEDAKLIQLVETQGARNWSVIGSSIPGRSGKSCRLRWCNQLSPNVQHRPFTPEEDDVILRAHVIHGNKWSVISKLLPGRTDNAIKNHWNSTLRRHGLTRSSESESTQSDDNDDEGLKNKRRRCVSVNDVSSFDGMTVLTLLPPGDNGEKKKGGGDEDTCLVDVMKKMIAKEVRSYIDELRAKDGLSFGACFRPTE</sequence>
<dbReference type="Gene3D" id="1.10.10.60">
    <property type="entry name" value="Homeodomain-like"/>
    <property type="match status" value="2"/>
</dbReference>
<keyword evidence="4 10" id="KW-0238">DNA-binding</keyword>
<keyword evidence="6" id="KW-0539">Nucleus</keyword>
<evidence type="ECO:0000256" key="3">
    <source>
        <dbReference type="ARBA" id="ARBA00023015"/>
    </source>
</evidence>
<dbReference type="PROSITE" id="PS51294">
    <property type="entry name" value="HTH_MYB"/>
    <property type="match status" value="2"/>
</dbReference>
<evidence type="ECO:0000313" key="10">
    <source>
        <dbReference type="EMBL" id="PWA35904.1"/>
    </source>
</evidence>
<feature type="domain" description="Myb-like" evidence="8">
    <location>
        <begin position="64"/>
        <end position="114"/>
    </location>
</feature>
<keyword evidence="11" id="KW-1185">Reference proteome</keyword>
<evidence type="ECO:0000256" key="6">
    <source>
        <dbReference type="ARBA" id="ARBA00023242"/>
    </source>
</evidence>
<dbReference type="SMART" id="SM00717">
    <property type="entry name" value="SANT"/>
    <property type="match status" value="2"/>
</dbReference>